<evidence type="ECO:0000313" key="3">
    <source>
        <dbReference type="Proteomes" id="UP001152795"/>
    </source>
</evidence>
<dbReference type="Gene3D" id="2.120.10.30">
    <property type="entry name" value="TolB, C-terminal domain"/>
    <property type="match status" value="1"/>
</dbReference>
<dbReference type="InterPro" id="IPR011042">
    <property type="entry name" value="6-blade_b-propeller_TolB-like"/>
</dbReference>
<feature type="compositionally biased region" description="Polar residues" evidence="1">
    <location>
        <begin position="94"/>
        <end position="112"/>
    </location>
</feature>
<reference evidence="2" key="1">
    <citation type="submission" date="2020-04" db="EMBL/GenBank/DDBJ databases">
        <authorList>
            <person name="Alioto T."/>
            <person name="Alioto T."/>
            <person name="Gomez Garrido J."/>
        </authorList>
    </citation>
    <scope>NUCLEOTIDE SEQUENCE</scope>
    <source>
        <strain evidence="2">A484AB</strain>
    </source>
</reference>
<evidence type="ECO:0000313" key="2">
    <source>
        <dbReference type="EMBL" id="CAB4010980.1"/>
    </source>
</evidence>
<keyword evidence="3" id="KW-1185">Reference proteome</keyword>
<dbReference type="Proteomes" id="UP001152795">
    <property type="component" value="Unassembled WGS sequence"/>
</dbReference>
<sequence length="569" mass="64071">MLSVIASIISSALGLVLNKARTTAADKLKDGDTTDEKLRDVINEDLNDIKAKIDALSRKDLLASYCFLKEGVVSLNLALDEVKDEQTSKDDTNGDQNGGSQTTVATTRNESESGVLNETIALSHAIQKLNDTSNTRLVSAKERFKAALEEATRAFCNEALSLPDRIMALKLRVVSKILECLQDTKAAAAGCMLFLEELHDLPAIGETFSTYFKGGIKSRLYKDSRLENVKSVLSLNFAISEFIARFSGEIPKVRNWPRIHLSTRETIHPLLLDVDVVKEIFDKEEFQPPENQITSCRKCFCNFCINSKGQLLALSDYGTRVRVLNRSGETKKFCRIIPTTANLKPDENGTMALVIDRDDKVFVIKTFKDRTSGKYVFVLLVFDSNGNRQYERVLHFLERDTAKRINCVIDNDGGIIIHLSDAFDLYVCDNNGNLKSTLSLEKYSSGDTRHFFRCASVTNQNEIVMRKGEKVFVYTKEGKLKRTIIVKKGIGAVTVNYATSNLEIMEHDESSFGTRRSFCIRSYSENDEVECLYLPTNEEYWSKHYCSHPTGPAALVYSNKMYERKIIFL</sequence>
<dbReference type="EMBL" id="CACRXK020006985">
    <property type="protein sequence ID" value="CAB4010980.1"/>
    <property type="molecule type" value="Genomic_DNA"/>
</dbReference>
<gene>
    <name evidence="2" type="ORF">PACLA_8A006220</name>
</gene>
<dbReference type="AlphaFoldDB" id="A0A7D9EK39"/>
<organism evidence="2 3">
    <name type="scientific">Paramuricea clavata</name>
    <name type="common">Red gorgonian</name>
    <name type="synonym">Violescent sea-whip</name>
    <dbReference type="NCBI Taxonomy" id="317549"/>
    <lineage>
        <taxon>Eukaryota</taxon>
        <taxon>Metazoa</taxon>
        <taxon>Cnidaria</taxon>
        <taxon>Anthozoa</taxon>
        <taxon>Octocorallia</taxon>
        <taxon>Malacalcyonacea</taxon>
        <taxon>Plexauridae</taxon>
        <taxon>Paramuricea</taxon>
    </lineage>
</organism>
<evidence type="ECO:0000256" key="1">
    <source>
        <dbReference type="SAM" id="MobiDB-lite"/>
    </source>
</evidence>
<dbReference type="SUPFAM" id="SSF101898">
    <property type="entry name" value="NHL repeat"/>
    <property type="match status" value="1"/>
</dbReference>
<accession>A0A7D9EK39</accession>
<name>A0A7D9EK39_PARCT</name>
<dbReference type="OrthoDB" id="10534951at2759"/>
<comment type="caution">
    <text evidence="2">The sequence shown here is derived from an EMBL/GenBank/DDBJ whole genome shotgun (WGS) entry which is preliminary data.</text>
</comment>
<feature type="region of interest" description="Disordered" evidence="1">
    <location>
        <begin position="86"/>
        <end position="112"/>
    </location>
</feature>
<protein>
    <submittedName>
        <fullName evidence="2">Uncharacterized protein</fullName>
    </submittedName>
</protein>
<proteinExistence type="predicted"/>